<dbReference type="InterPro" id="IPR036102">
    <property type="entry name" value="OsmC/Ohrsf"/>
</dbReference>
<evidence type="ECO:0000313" key="1">
    <source>
        <dbReference type="EMBL" id="GAA0862746.1"/>
    </source>
</evidence>
<proteinExistence type="predicted"/>
<dbReference type="RefSeq" id="WP_215355612.1">
    <property type="nucleotide sequence ID" value="NZ_BAAAFE010000004.1"/>
</dbReference>
<dbReference type="Gene3D" id="3.30.300.20">
    <property type="match status" value="1"/>
</dbReference>
<dbReference type="Pfam" id="PF02566">
    <property type="entry name" value="OsmC"/>
    <property type="match status" value="1"/>
</dbReference>
<dbReference type="InterPro" id="IPR003718">
    <property type="entry name" value="OsmC/Ohr_fam"/>
</dbReference>
<organism evidence="1 2">
    <name type="scientific">Sphingopyxis soli</name>
    <dbReference type="NCBI Taxonomy" id="592051"/>
    <lineage>
        <taxon>Bacteria</taxon>
        <taxon>Pseudomonadati</taxon>
        <taxon>Pseudomonadota</taxon>
        <taxon>Alphaproteobacteria</taxon>
        <taxon>Sphingomonadales</taxon>
        <taxon>Sphingomonadaceae</taxon>
        <taxon>Sphingopyxis</taxon>
    </lineage>
</organism>
<accession>A0ABN1M0Q8</accession>
<dbReference type="PANTHER" id="PTHR39624">
    <property type="entry name" value="PROTEIN INVOLVED IN RIMO-MEDIATED BETA-METHYLTHIOLATION OF RIBOSOMAL PROTEIN S12 YCAO"/>
    <property type="match status" value="1"/>
</dbReference>
<dbReference type="EMBL" id="BAAAFE010000004">
    <property type="protein sequence ID" value="GAA0862746.1"/>
    <property type="molecule type" value="Genomic_DNA"/>
</dbReference>
<dbReference type="PANTHER" id="PTHR39624:SF2">
    <property type="entry name" value="OSMC-LIKE PROTEIN"/>
    <property type="match status" value="1"/>
</dbReference>
<evidence type="ECO:0000313" key="2">
    <source>
        <dbReference type="Proteomes" id="UP001500738"/>
    </source>
</evidence>
<dbReference type="Proteomes" id="UP001500738">
    <property type="component" value="Unassembled WGS sequence"/>
</dbReference>
<dbReference type="InterPro" id="IPR015946">
    <property type="entry name" value="KH_dom-like_a/b"/>
</dbReference>
<comment type="caution">
    <text evidence="1">The sequence shown here is derived from an EMBL/GenBank/DDBJ whole genome shotgun (WGS) entry which is preliminary data.</text>
</comment>
<keyword evidence="2" id="KW-1185">Reference proteome</keyword>
<protein>
    <submittedName>
        <fullName evidence="1">OsmC family protein</fullName>
    </submittedName>
</protein>
<sequence length="126" mass="13649">MAQGTARIGKDKYRTQISVGGRDIVADEPPALGGQGAGFAPYDLLLASLGACTAITLRMYADRKGWPMESLEVGLRLHGIEEKKIDRTLTIVGLDDEQRARMADIAERTPVTLTLKNGLPIETRLA</sequence>
<reference evidence="1 2" key="1">
    <citation type="journal article" date="2019" name="Int. J. Syst. Evol. Microbiol.">
        <title>The Global Catalogue of Microorganisms (GCM) 10K type strain sequencing project: providing services to taxonomists for standard genome sequencing and annotation.</title>
        <authorList>
            <consortium name="The Broad Institute Genomics Platform"/>
            <consortium name="The Broad Institute Genome Sequencing Center for Infectious Disease"/>
            <person name="Wu L."/>
            <person name="Ma J."/>
        </authorList>
    </citation>
    <scope>NUCLEOTIDE SEQUENCE [LARGE SCALE GENOMIC DNA]</scope>
    <source>
        <strain evidence="1 2">JCM 15910</strain>
    </source>
</reference>
<name>A0ABN1M0Q8_9SPHN</name>
<gene>
    <name evidence="1" type="ORF">GCM10009115_10620</name>
</gene>
<dbReference type="SUPFAM" id="SSF82784">
    <property type="entry name" value="OsmC-like"/>
    <property type="match status" value="1"/>
</dbReference>